<accession>A0A8B6E3A8</accession>
<feature type="domain" description="Reverse transcriptase" evidence="1">
    <location>
        <begin position="1"/>
        <end position="96"/>
    </location>
</feature>
<dbReference type="AlphaFoldDB" id="A0A8B6E3A8"/>
<sequence>MELNDMNLGIGLKDSNLSILLYADDIALLAKNEKDLQQMLDKLQDWCKRWRVLINTSKSKCVHFRKSRAKPTNFEFSVGRNKLENVNEYKYLGVVFTYNGNFSTHTEALSKGSGRALGKIISSIHQFKEFGVKSYEKTEIIDMSLLDLRLQDFYLSMWKRDIINVSKLRTYVKLKTMVEQESYVKLNLSKSQRSCVAQLRCGILPLRIETGRYIGEQREERICNFCTENSIEDESHFVLDCSLYTELRNEHFKDIISDVNYLQMSNDEKLYHILINFPRKTAKYLVDAIRKRRQVVFGQV</sequence>
<keyword evidence="3" id="KW-1185">Reference proteome</keyword>
<dbReference type="OrthoDB" id="6146636at2759"/>
<gene>
    <name evidence="2" type="ORF">MGAL_10B046586</name>
</gene>
<dbReference type="InterPro" id="IPR000477">
    <property type="entry name" value="RT_dom"/>
</dbReference>
<comment type="caution">
    <text evidence="2">The sequence shown here is derived from an EMBL/GenBank/DDBJ whole genome shotgun (WGS) entry which is preliminary data.</text>
</comment>
<evidence type="ECO:0000313" key="2">
    <source>
        <dbReference type="EMBL" id="VDI28367.1"/>
    </source>
</evidence>
<dbReference type="InterPro" id="IPR043502">
    <property type="entry name" value="DNA/RNA_pol_sf"/>
</dbReference>
<dbReference type="SUPFAM" id="SSF56672">
    <property type="entry name" value="DNA/RNA polymerases"/>
    <property type="match status" value="1"/>
</dbReference>
<reference evidence="2" key="1">
    <citation type="submission" date="2018-11" db="EMBL/GenBank/DDBJ databases">
        <authorList>
            <person name="Alioto T."/>
            <person name="Alioto T."/>
        </authorList>
    </citation>
    <scope>NUCLEOTIDE SEQUENCE</scope>
</reference>
<organism evidence="2 3">
    <name type="scientific">Mytilus galloprovincialis</name>
    <name type="common">Mediterranean mussel</name>
    <dbReference type="NCBI Taxonomy" id="29158"/>
    <lineage>
        <taxon>Eukaryota</taxon>
        <taxon>Metazoa</taxon>
        <taxon>Spiralia</taxon>
        <taxon>Lophotrochozoa</taxon>
        <taxon>Mollusca</taxon>
        <taxon>Bivalvia</taxon>
        <taxon>Autobranchia</taxon>
        <taxon>Pteriomorphia</taxon>
        <taxon>Mytilida</taxon>
        <taxon>Mytiloidea</taxon>
        <taxon>Mytilidae</taxon>
        <taxon>Mytilinae</taxon>
        <taxon>Mytilus</taxon>
    </lineage>
</organism>
<name>A0A8B6E3A8_MYTGA</name>
<dbReference type="Pfam" id="PF00078">
    <property type="entry name" value="RVT_1"/>
    <property type="match status" value="1"/>
</dbReference>
<evidence type="ECO:0000259" key="1">
    <source>
        <dbReference type="PROSITE" id="PS50878"/>
    </source>
</evidence>
<protein>
    <recommendedName>
        <fullName evidence="1">Reverse transcriptase domain-containing protein</fullName>
    </recommendedName>
</protein>
<evidence type="ECO:0000313" key="3">
    <source>
        <dbReference type="Proteomes" id="UP000596742"/>
    </source>
</evidence>
<dbReference type="PANTHER" id="PTHR47027:SF26">
    <property type="entry name" value="REVERSE TRANSCRIPTASE DOMAIN-CONTAINING PROTEIN"/>
    <property type="match status" value="1"/>
</dbReference>
<dbReference type="PROSITE" id="PS50878">
    <property type="entry name" value="RT_POL"/>
    <property type="match status" value="1"/>
</dbReference>
<proteinExistence type="predicted"/>
<dbReference type="EMBL" id="UYJE01004479">
    <property type="protein sequence ID" value="VDI28367.1"/>
    <property type="molecule type" value="Genomic_DNA"/>
</dbReference>
<dbReference type="PANTHER" id="PTHR47027">
    <property type="entry name" value="REVERSE TRANSCRIPTASE DOMAIN-CONTAINING PROTEIN"/>
    <property type="match status" value="1"/>
</dbReference>
<dbReference type="Proteomes" id="UP000596742">
    <property type="component" value="Unassembled WGS sequence"/>
</dbReference>